<evidence type="ECO:0000313" key="4">
    <source>
        <dbReference type="EMBL" id="TYA11146.1"/>
    </source>
</evidence>
<protein>
    <submittedName>
        <fullName evidence="4">NDP-sugar synthase</fullName>
    </submittedName>
</protein>
<dbReference type="Pfam" id="PF00483">
    <property type="entry name" value="NTP_transferase"/>
    <property type="match status" value="1"/>
</dbReference>
<name>A0A5D0CMM0_9BACL</name>
<feature type="domain" description="Nucleotidyl transferase" evidence="2">
    <location>
        <begin position="2"/>
        <end position="232"/>
    </location>
</feature>
<sequence>MKALLLAGGLGTRLRPLTEQLPKPMALVGNRPWIEHLIVQLRDQGIRKFVLALKHYPELIRRHLGDGSRYGVTIDYVIEQEALGTAGAIKNAEPLLDERFLVFNADIVQHIDVKPLLRFHQESGATVTIGLMEVEEPSAFGVVELSDRGEIRRFVEKPKPGETTSKRVNAGIYVMNKEALAYIPPGREVSIERETFPSLIEQGAGLYGFPLQGYWLDIGTRERYRKVHWDLLDRKLKLMIHGQEQNKGIWVGKDVRIGDGALLIPPVILGDGVRIGDKAIIGPYTVIGEGCHIAARARLSETILWDGCIVKEGAQLYQCVFGYDSEIEAGHILYEAYAQRMKEEVSV</sequence>
<dbReference type="EMBL" id="VSDO01000004">
    <property type="protein sequence ID" value="TYA11146.1"/>
    <property type="molecule type" value="Genomic_DNA"/>
</dbReference>
<dbReference type="Gene3D" id="2.160.10.10">
    <property type="entry name" value="Hexapeptide repeat proteins"/>
    <property type="match status" value="1"/>
</dbReference>
<dbReference type="PANTHER" id="PTHR22572">
    <property type="entry name" value="SUGAR-1-PHOSPHATE GUANYL TRANSFERASE"/>
    <property type="match status" value="1"/>
</dbReference>
<dbReference type="OrthoDB" id="9801899at2"/>
<dbReference type="InterPro" id="IPR050486">
    <property type="entry name" value="Mannose-1P_guanyltransferase"/>
</dbReference>
<dbReference type="InterPro" id="IPR011004">
    <property type="entry name" value="Trimer_LpxA-like_sf"/>
</dbReference>
<proteinExistence type="inferred from homology"/>
<dbReference type="InterPro" id="IPR056729">
    <property type="entry name" value="GMPPB_C"/>
</dbReference>
<keyword evidence="5" id="KW-1185">Reference proteome</keyword>
<evidence type="ECO:0000259" key="3">
    <source>
        <dbReference type="Pfam" id="PF25087"/>
    </source>
</evidence>
<dbReference type="Gene3D" id="3.90.550.10">
    <property type="entry name" value="Spore Coat Polysaccharide Biosynthesis Protein SpsA, Chain A"/>
    <property type="match status" value="1"/>
</dbReference>
<reference evidence="4 5" key="1">
    <citation type="submission" date="2019-08" db="EMBL/GenBank/DDBJ databases">
        <title>Genome sequencing of Paenibacillus faecis DSM 23593(T).</title>
        <authorList>
            <person name="Kook J.-K."/>
            <person name="Park S.-N."/>
            <person name="Lim Y.K."/>
        </authorList>
    </citation>
    <scope>NUCLEOTIDE SEQUENCE [LARGE SCALE GENOMIC DNA]</scope>
    <source>
        <strain evidence="4 5">DSM 23593</strain>
    </source>
</reference>
<dbReference type="CDD" id="cd04181">
    <property type="entry name" value="NTP_transferase"/>
    <property type="match status" value="1"/>
</dbReference>
<evidence type="ECO:0000256" key="1">
    <source>
        <dbReference type="ARBA" id="ARBA00007274"/>
    </source>
</evidence>
<accession>A0A5D0CMM0</accession>
<feature type="domain" description="Mannose-1-phosphate guanyltransferase C-terminal" evidence="3">
    <location>
        <begin position="264"/>
        <end position="330"/>
    </location>
</feature>
<dbReference type="InterPro" id="IPR005835">
    <property type="entry name" value="NTP_transferase_dom"/>
</dbReference>
<evidence type="ECO:0000313" key="5">
    <source>
        <dbReference type="Proteomes" id="UP000325218"/>
    </source>
</evidence>
<evidence type="ECO:0000259" key="2">
    <source>
        <dbReference type="Pfam" id="PF00483"/>
    </source>
</evidence>
<dbReference type="RefSeq" id="WP_148454679.1">
    <property type="nucleotide sequence ID" value="NZ_VSDO01000004.1"/>
</dbReference>
<dbReference type="SUPFAM" id="SSF53448">
    <property type="entry name" value="Nucleotide-diphospho-sugar transferases"/>
    <property type="match status" value="1"/>
</dbReference>
<gene>
    <name evidence="4" type="ORF">FRY98_18270</name>
</gene>
<comment type="similarity">
    <text evidence="1">Belongs to the transferase hexapeptide repeat family.</text>
</comment>
<organism evidence="4 5">
    <name type="scientific">Paenibacillus faecis</name>
    <dbReference type="NCBI Taxonomy" id="862114"/>
    <lineage>
        <taxon>Bacteria</taxon>
        <taxon>Bacillati</taxon>
        <taxon>Bacillota</taxon>
        <taxon>Bacilli</taxon>
        <taxon>Bacillales</taxon>
        <taxon>Paenibacillaceae</taxon>
        <taxon>Paenibacillus</taxon>
    </lineage>
</organism>
<dbReference type="InterPro" id="IPR029044">
    <property type="entry name" value="Nucleotide-diphossugar_trans"/>
</dbReference>
<dbReference type="SUPFAM" id="SSF51161">
    <property type="entry name" value="Trimeric LpxA-like enzymes"/>
    <property type="match status" value="1"/>
</dbReference>
<comment type="caution">
    <text evidence="4">The sequence shown here is derived from an EMBL/GenBank/DDBJ whole genome shotgun (WGS) entry which is preliminary data.</text>
</comment>
<dbReference type="Pfam" id="PF25087">
    <property type="entry name" value="GMPPB_C"/>
    <property type="match status" value="1"/>
</dbReference>
<dbReference type="Proteomes" id="UP000325218">
    <property type="component" value="Unassembled WGS sequence"/>
</dbReference>
<dbReference type="AlphaFoldDB" id="A0A5D0CMM0"/>